<dbReference type="PROSITE" id="PS51186">
    <property type="entry name" value="GNAT"/>
    <property type="match status" value="1"/>
</dbReference>
<dbReference type="GO" id="GO:0005737">
    <property type="term" value="C:cytoplasm"/>
    <property type="evidence" value="ECO:0007669"/>
    <property type="project" value="TreeGrafter"/>
</dbReference>
<protein>
    <recommendedName>
        <fullName evidence="3">N-acetyltransferase domain-containing protein</fullName>
    </recommendedName>
</protein>
<dbReference type="PANTHER" id="PTHR43626">
    <property type="entry name" value="ACYL-COA N-ACYLTRANSFERASE"/>
    <property type="match status" value="1"/>
</dbReference>
<dbReference type="GO" id="GO:0008080">
    <property type="term" value="F:N-acetyltransferase activity"/>
    <property type="evidence" value="ECO:0007669"/>
    <property type="project" value="InterPro"/>
</dbReference>
<comment type="caution">
    <text evidence="4">The sequence shown here is derived from an EMBL/GenBank/DDBJ whole genome shotgun (WGS) entry which is preliminary data.</text>
</comment>
<dbReference type="Gene3D" id="3.40.630.30">
    <property type="match status" value="1"/>
</dbReference>
<dbReference type="SUPFAM" id="SSF55729">
    <property type="entry name" value="Acyl-CoA N-acyltransferases (Nat)"/>
    <property type="match status" value="1"/>
</dbReference>
<reference evidence="4" key="1">
    <citation type="journal article" date="2015" name="Nature">
        <title>Complex archaea that bridge the gap between prokaryotes and eukaryotes.</title>
        <authorList>
            <person name="Spang A."/>
            <person name="Saw J.H."/>
            <person name="Jorgensen S.L."/>
            <person name="Zaremba-Niedzwiedzka K."/>
            <person name="Martijn J."/>
            <person name="Lind A.E."/>
            <person name="van Eijk R."/>
            <person name="Schleper C."/>
            <person name="Guy L."/>
            <person name="Ettema T.J."/>
        </authorList>
    </citation>
    <scope>NUCLEOTIDE SEQUENCE</scope>
</reference>
<evidence type="ECO:0000256" key="2">
    <source>
        <dbReference type="ARBA" id="ARBA00023315"/>
    </source>
</evidence>
<dbReference type="CDD" id="cd04301">
    <property type="entry name" value="NAT_SF"/>
    <property type="match status" value="1"/>
</dbReference>
<keyword evidence="2" id="KW-0012">Acyltransferase</keyword>
<dbReference type="PANTHER" id="PTHR43626:SF4">
    <property type="entry name" value="GCN5-RELATED N-ACETYLTRANSFERASE 2, CHLOROPLASTIC"/>
    <property type="match status" value="1"/>
</dbReference>
<dbReference type="Pfam" id="PF13508">
    <property type="entry name" value="Acetyltransf_7"/>
    <property type="match status" value="1"/>
</dbReference>
<accession>A0A0F8X1J7</accession>
<proteinExistence type="predicted"/>
<dbReference type="InterPro" id="IPR000182">
    <property type="entry name" value="GNAT_dom"/>
</dbReference>
<gene>
    <name evidence="4" type="ORF">LCGC14_3000780</name>
</gene>
<name>A0A0F8X1J7_9ZZZZ</name>
<keyword evidence="1" id="KW-0808">Transferase</keyword>
<sequence>MQIEYKANDTVTPEEMQSLEKSVGFGPHRSLERNRTAVAGSLFIATARSNGRLVGLIRLVGDGAYILHHAGVAVHPDFQGKGVGRKLMEMAITFAREIKVGTGENLGEFTLFANTDTDKFYEKLGFTSTPNGMVLTDTESRRKHELEFQEKWEKMGGLDKNPYERDKYTPNGYQDDILPLSDCIDVVKGWSFDSVEAGQYTLKEAQECLKKSGDKPDYSTYGYLLKQAGSFFCQSFSTDINVYNLESFDYDIPENLEGWYAVMVDMCC</sequence>
<evidence type="ECO:0000259" key="3">
    <source>
        <dbReference type="PROSITE" id="PS51186"/>
    </source>
</evidence>
<evidence type="ECO:0000256" key="1">
    <source>
        <dbReference type="ARBA" id="ARBA00022679"/>
    </source>
</evidence>
<dbReference type="InterPro" id="IPR016181">
    <property type="entry name" value="Acyl_CoA_acyltransferase"/>
</dbReference>
<dbReference type="EMBL" id="LAZR01061828">
    <property type="protein sequence ID" value="KKK62793.1"/>
    <property type="molecule type" value="Genomic_DNA"/>
</dbReference>
<organism evidence="4">
    <name type="scientific">marine sediment metagenome</name>
    <dbReference type="NCBI Taxonomy" id="412755"/>
    <lineage>
        <taxon>unclassified sequences</taxon>
        <taxon>metagenomes</taxon>
        <taxon>ecological metagenomes</taxon>
    </lineage>
</organism>
<dbReference type="InterPro" id="IPR045039">
    <property type="entry name" value="NSI-like"/>
</dbReference>
<evidence type="ECO:0000313" key="4">
    <source>
        <dbReference type="EMBL" id="KKK62793.1"/>
    </source>
</evidence>
<dbReference type="AlphaFoldDB" id="A0A0F8X1J7"/>
<feature type="domain" description="N-acetyltransferase" evidence="3">
    <location>
        <begin position="3"/>
        <end position="153"/>
    </location>
</feature>